<keyword evidence="2" id="KW-0677">Repeat</keyword>
<evidence type="ECO:0000256" key="7">
    <source>
        <dbReference type="ARBA" id="ARBA00061659"/>
    </source>
</evidence>
<dbReference type="GO" id="GO:0046983">
    <property type="term" value="F:protein dimerization activity"/>
    <property type="evidence" value="ECO:0007669"/>
    <property type="project" value="InterPro"/>
</dbReference>
<feature type="repeat" description="PPR" evidence="8">
    <location>
        <begin position="852"/>
        <end position="886"/>
    </location>
</feature>
<evidence type="ECO:0000259" key="10">
    <source>
        <dbReference type="PROSITE" id="PS50888"/>
    </source>
</evidence>
<dbReference type="Pfam" id="PF12854">
    <property type="entry name" value="PPR_1"/>
    <property type="match status" value="1"/>
</dbReference>
<dbReference type="FunFam" id="1.25.40.10:FF:000804">
    <property type="entry name" value="Pentatricopeptide repeat-containing protein, chloroplastic"/>
    <property type="match status" value="1"/>
</dbReference>
<feature type="repeat" description="PPR" evidence="8">
    <location>
        <begin position="1114"/>
        <end position="1148"/>
    </location>
</feature>
<comment type="subcellular location">
    <subcellularLocation>
        <location evidence="1">Nucleus</location>
    </subcellularLocation>
</comment>
<dbReference type="PANTHER" id="PTHR46196:SF1">
    <property type="entry name" value="TRANSCRIPTION FACTOR EMB1444-RELATED"/>
    <property type="match status" value="1"/>
</dbReference>
<dbReference type="Pfam" id="PF01535">
    <property type="entry name" value="PPR"/>
    <property type="match status" value="2"/>
</dbReference>
<evidence type="ECO:0000256" key="5">
    <source>
        <dbReference type="ARBA" id="ARBA00023163"/>
    </source>
</evidence>
<dbReference type="GO" id="GO:0003677">
    <property type="term" value="F:DNA binding"/>
    <property type="evidence" value="ECO:0007669"/>
    <property type="project" value="UniProtKB-KW"/>
</dbReference>
<evidence type="ECO:0000313" key="12">
    <source>
        <dbReference type="Proteomes" id="UP000682877"/>
    </source>
</evidence>
<feature type="compositionally biased region" description="Low complexity" evidence="9">
    <location>
        <begin position="626"/>
        <end position="635"/>
    </location>
</feature>
<evidence type="ECO:0000256" key="3">
    <source>
        <dbReference type="ARBA" id="ARBA00023015"/>
    </source>
</evidence>
<keyword evidence="4" id="KW-0238">DNA-binding</keyword>
<dbReference type="Pfam" id="PF13041">
    <property type="entry name" value="PPR_2"/>
    <property type="match status" value="3"/>
</dbReference>
<sequence length="1339" mass="149306">MGSTLQRILRSLCSNTDWNYAVFWKLNHHSPMVLTLEDVYFVNHERGLMPKSLQGGCHAHDPLGLAVAKMSYHVHSLGEGTVGQVAISGQHQWIFSEYLNDSHLTLQVHNGWESQISAGIKTILIVAVGSCGVVQLGSLCKVEEDPALVTHIRHLFLALKDPLADHASNLMRCDINSPSDLPKIPSKCLHEAFPDFSGEFDKAMDMEGLNIVSQNTSNRSDDLPYNFTPTYFHMERTAQVIGGLEAVQPSMFGSTDCVTSGFSVDVVDAKHENQVGINDMSKVIYDEETGGYRYSRESDPNFQQYSRNHLCNSAGSSALAMKTDRLKAGPSYPQLDSTVLTALKTDKDYSHRNEVFQPSESQGSMYVKDTEHRQEKKSESSRLDALTASLSSFSGSELLEALGPAFSKTSTGYEELAKFESAAAIRTNDMSHSHLTFDSSPENLLDAVVASMSNGDGNVRREISSSRSTQSLLTTAQMAEAEPFVHNKQSIFSTVDSVISQPPSAEGRILQNPSNICGAFSSIGFSSTCLSSSSDQFPTSLEIPKKNKKRAKPGESSRPRPRDRQLIQDRIKELRELVPNGSKCSIDSLLECTIKHMLFLQNVSKHADKLTKSASSKLQMQHKDNGTLGSSSTSTEQGSSWAVEIGGHLQVCSIMVENLDKEGVMLIEMLCEECSHFLEIANVIRSLELIILRGITEKQGEKTWICFVVEGQNNKVMHRMDILWSLVQIFQPKATINGVFLYLKKISKSASLSTISNSYMNAFGNVRSLRVPSHHLLLLGDCSTSLSPNLPLLKQIIKQCSTPKLLESALAAMIKTSQTQNCYLMNQFITACSSFNRLDLAVSFMNQMQKPNVFVYNALIKGFVTCSHPIRSLEFYVRMLRDSVSPSSYTYSSLVKASAFASGFGESLQAHIWKFGFGFHVQIQTTLIDFYSASGRIREARKVFDEMPERDDVTWTTMVSAYRQVSDMDSANSLANQMPEKNEATWNCLIDGYTRLGNLELAESLFNQMPVKDIISWTTMINGYSRNKRYREAIAVFYKMMEERIIPDEVTMSTVISACAHLGVLEIGKEVHMYTVQNRFVLDVYIGSALVDMYSKCGSLERALLVFFNLPKKNLFCWNSIIEGLAAHGFAQEALKMFAKMEMESVKPNAVTFVSVFTACTHAGLVEEGRRIYRSMIDDYSIVSNVEHYGCMVHLFSKAGLIYEALELIGSMKFEQNAVIWGALLDGCRIHKNLEIAEIAFNKLMVLEPMNSGYYFLLVSMYAEQNRWKDVAEIRGRMRELGIEKICPGTSSIRIDKRDHLFAAADKSHSASDEVCLLLDEIYEQMGLAGCVQETENVY</sequence>
<keyword evidence="3" id="KW-0805">Transcription regulation</keyword>
<proteinExistence type="inferred from homology"/>
<dbReference type="EMBL" id="LR999451">
    <property type="protein sequence ID" value="CAE5956683.1"/>
    <property type="molecule type" value="Genomic_DNA"/>
</dbReference>
<feature type="region of interest" description="Disordered" evidence="9">
    <location>
        <begin position="351"/>
        <end position="383"/>
    </location>
</feature>
<dbReference type="CDD" id="cd18915">
    <property type="entry name" value="bHLH_AtLHW_like"/>
    <property type="match status" value="1"/>
</dbReference>
<feature type="repeat" description="PPR" evidence="8">
    <location>
        <begin position="1013"/>
        <end position="1047"/>
    </location>
</feature>
<dbReference type="Gene3D" id="1.25.40.10">
    <property type="entry name" value="Tetratricopeptide repeat domain"/>
    <property type="match status" value="4"/>
</dbReference>
<dbReference type="PANTHER" id="PTHR46196">
    <property type="entry name" value="TRANSCRIPTION FACTOR BHLH155-LIKE ISOFORM X1-RELATED"/>
    <property type="match status" value="1"/>
</dbReference>
<dbReference type="NCBIfam" id="TIGR00756">
    <property type="entry name" value="PPR"/>
    <property type="match status" value="4"/>
</dbReference>
<dbReference type="PROSITE" id="PS51375">
    <property type="entry name" value="PPR"/>
    <property type="match status" value="4"/>
</dbReference>
<keyword evidence="12" id="KW-1185">Reference proteome</keyword>
<dbReference type="FunFam" id="1.25.40.10:FF:000212">
    <property type="entry name" value="Pentatricopeptide repeat-containing protein At2g03380, mitochondrial"/>
    <property type="match status" value="1"/>
</dbReference>
<dbReference type="Proteomes" id="UP000682877">
    <property type="component" value="Chromosome 1"/>
</dbReference>
<dbReference type="GO" id="GO:0003700">
    <property type="term" value="F:DNA-binding transcription factor activity"/>
    <property type="evidence" value="ECO:0007669"/>
    <property type="project" value="InterPro"/>
</dbReference>
<protein>
    <recommendedName>
        <fullName evidence="10">BHLH domain-containing protein</fullName>
    </recommendedName>
</protein>
<organism evidence="11 12">
    <name type="scientific">Arabidopsis arenosa</name>
    <name type="common">Sand rock-cress</name>
    <name type="synonym">Cardaminopsis arenosa</name>
    <dbReference type="NCBI Taxonomy" id="38785"/>
    <lineage>
        <taxon>Eukaryota</taxon>
        <taxon>Viridiplantae</taxon>
        <taxon>Streptophyta</taxon>
        <taxon>Embryophyta</taxon>
        <taxon>Tracheophyta</taxon>
        <taxon>Spermatophyta</taxon>
        <taxon>Magnoliopsida</taxon>
        <taxon>eudicotyledons</taxon>
        <taxon>Gunneridae</taxon>
        <taxon>Pentapetalae</taxon>
        <taxon>rosids</taxon>
        <taxon>malvids</taxon>
        <taxon>Brassicales</taxon>
        <taxon>Brassicaceae</taxon>
        <taxon>Camelineae</taxon>
        <taxon>Arabidopsis</taxon>
    </lineage>
</organism>
<dbReference type="Pfam" id="PF23176">
    <property type="entry name" value="bHLH_LHW"/>
    <property type="match status" value="1"/>
</dbReference>
<feature type="compositionally biased region" description="Basic and acidic residues" evidence="9">
    <location>
        <begin position="368"/>
        <end position="382"/>
    </location>
</feature>
<accession>A0A8S1ZBY1</accession>
<evidence type="ECO:0000256" key="9">
    <source>
        <dbReference type="SAM" id="MobiDB-lite"/>
    </source>
</evidence>
<keyword evidence="5" id="KW-0804">Transcription</keyword>
<name>A0A8S1ZBY1_ARAAE</name>
<evidence type="ECO:0000256" key="8">
    <source>
        <dbReference type="PROSITE-ProRule" id="PRU00708"/>
    </source>
</evidence>
<dbReference type="GO" id="GO:0005634">
    <property type="term" value="C:nucleus"/>
    <property type="evidence" value="ECO:0007669"/>
    <property type="project" value="UniProtKB-SubCell"/>
</dbReference>
<comment type="similarity">
    <text evidence="7">Belongs to the PPR family. PCMP-E subfamily.</text>
</comment>
<dbReference type="PROSITE" id="PS50888">
    <property type="entry name" value="BHLH"/>
    <property type="match status" value="1"/>
</dbReference>
<dbReference type="InterPro" id="IPR002885">
    <property type="entry name" value="PPR_rpt"/>
</dbReference>
<feature type="domain" description="BHLH" evidence="10">
    <location>
        <begin position="551"/>
        <end position="600"/>
    </location>
</feature>
<evidence type="ECO:0000256" key="2">
    <source>
        <dbReference type="ARBA" id="ARBA00022737"/>
    </source>
</evidence>
<evidence type="ECO:0000313" key="11">
    <source>
        <dbReference type="EMBL" id="CAE5956683.1"/>
    </source>
</evidence>
<feature type="region of interest" description="Disordered" evidence="9">
    <location>
        <begin position="536"/>
        <end position="566"/>
    </location>
</feature>
<dbReference type="Pfam" id="PF14215">
    <property type="entry name" value="bHLH-MYC_N"/>
    <property type="match status" value="1"/>
</dbReference>
<evidence type="ECO:0000256" key="1">
    <source>
        <dbReference type="ARBA" id="ARBA00004123"/>
    </source>
</evidence>
<dbReference type="FunFam" id="1.25.40.10:FF:000934">
    <property type="entry name" value="Pentatricopeptide repeat-containing protein"/>
    <property type="match status" value="1"/>
</dbReference>
<evidence type="ECO:0000256" key="6">
    <source>
        <dbReference type="ARBA" id="ARBA00023242"/>
    </source>
</evidence>
<dbReference type="Pfam" id="PF20431">
    <property type="entry name" value="E_motif"/>
    <property type="match status" value="1"/>
</dbReference>
<dbReference type="InterPro" id="IPR011990">
    <property type="entry name" value="TPR-like_helical_dom_sf"/>
</dbReference>
<feature type="region of interest" description="Disordered" evidence="9">
    <location>
        <begin position="614"/>
        <end position="635"/>
    </location>
</feature>
<gene>
    <name evidence="11" type="ORF">AARE701A_LOCUS442</name>
</gene>
<keyword evidence="6" id="KW-0539">Nucleus</keyword>
<feature type="compositionally biased region" description="Basic and acidic residues" evidence="9">
    <location>
        <begin position="552"/>
        <end position="566"/>
    </location>
</feature>
<dbReference type="InterPro" id="IPR046848">
    <property type="entry name" value="E_motif"/>
</dbReference>
<dbReference type="InterPro" id="IPR043561">
    <property type="entry name" value="LHW-like"/>
</dbReference>
<dbReference type="InterPro" id="IPR011598">
    <property type="entry name" value="bHLH_dom"/>
</dbReference>
<evidence type="ECO:0000256" key="4">
    <source>
        <dbReference type="ARBA" id="ARBA00023125"/>
    </source>
</evidence>
<reference evidence="11" key="1">
    <citation type="submission" date="2021-01" db="EMBL/GenBank/DDBJ databases">
        <authorList>
            <person name="Bezrukov I."/>
        </authorList>
    </citation>
    <scope>NUCLEOTIDE SEQUENCE</scope>
</reference>
<feature type="repeat" description="PPR" evidence="8">
    <location>
        <begin position="982"/>
        <end position="1012"/>
    </location>
</feature>
<dbReference type="InterPro" id="IPR025610">
    <property type="entry name" value="MYC/MYB_N"/>
</dbReference>